<comment type="similarity">
    <text evidence="2">Belongs to the EamA transporter family.</text>
</comment>
<dbReference type="Pfam" id="PF00892">
    <property type="entry name" value="EamA"/>
    <property type="match status" value="2"/>
</dbReference>
<dbReference type="InterPro" id="IPR050638">
    <property type="entry name" value="AA-Vitamin_Transporters"/>
</dbReference>
<evidence type="ECO:0000256" key="5">
    <source>
        <dbReference type="ARBA" id="ARBA00023136"/>
    </source>
</evidence>
<feature type="transmembrane region" description="Helical" evidence="6">
    <location>
        <begin position="312"/>
        <end position="329"/>
    </location>
</feature>
<evidence type="ECO:0000259" key="7">
    <source>
        <dbReference type="Pfam" id="PF00892"/>
    </source>
</evidence>
<feature type="transmembrane region" description="Helical" evidence="6">
    <location>
        <begin position="143"/>
        <end position="161"/>
    </location>
</feature>
<feature type="transmembrane region" description="Helical" evidence="6">
    <location>
        <begin position="39"/>
        <end position="61"/>
    </location>
</feature>
<organism evidence="8 9">
    <name type="scientific">Scytonema hofmannii FACHB-248</name>
    <dbReference type="NCBI Taxonomy" id="1842502"/>
    <lineage>
        <taxon>Bacteria</taxon>
        <taxon>Bacillati</taxon>
        <taxon>Cyanobacteriota</taxon>
        <taxon>Cyanophyceae</taxon>
        <taxon>Nostocales</taxon>
        <taxon>Scytonemataceae</taxon>
        <taxon>Scytonema</taxon>
    </lineage>
</organism>
<feature type="transmembrane region" description="Helical" evidence="6">
    <location>
        <begin position="73"/>
        <end position="93"/>
    </location>
</feature>
<keyword evidence="9" id="KW-1185">Reference proteome</keyword>
<feature type="transmembrane region" description="Helical" evidence="6">
    <location>
        <begin position="256"/>
        <end position="279"/>
    </location>
</feature>
<dbReference type="Proteomes" id="UP000660380">
    <property type="component" value="Unassembled WGS sequence"/>
</dbReference>
<comment type="subcellular location">
    <subcellularLocation>
        <location evidence="1">Membrane</location>
        <topology evidence="1">Multi-pass membrane protein</topology>
    </subcellularLocation>
</comment>
<dbReference type="EMBL" id="JACJTA010000021">
    <property type="protein sequence ID" value="MBD2605272.1"/>
    <property type="molecule type" value="Genomic_DNA"/>
</dbReference>
<dbReference type="SUPFAM" id="SSF103481">
    <property type="entry name" value="Multidrug resistance efflux transporter EmrE"/>
    <property type="match status" value="2"/>
</dbReference>
<evidence type="ECO:0000313" key="8">
    <source>
        <dbReference type="EMBL" id="MBD2605272.1"/>
    </source>
</evidence>
<feature type="domain" description="EamA" evidence="7">
    <location>
        <begin position="195"/>
        <end position="328"/>
    </location>
</feature>
<accession>A0ABR8GPX2</accession>
<evidence type="ECO:0000256" key="2">
    <source>
        <dbReference type="ARBA" id="ARBA00007362"/>
    </source>
</evidence>
<feature type="transmembrane region" description="Helical" evidence="6">
    <location>
        <begin position="286"/>
        <end position="306"/>
    </location>
</feature>
<sequence>MGKFNRADLNEQNILFLEGSQMNTVPDQAAIPINKTSLLLPYLALLTATIILSFAAILIRLTEFDLRPGATVFNRYWIAAVTLSLWQSSKFVFARKTEPEDKPSEDVTFNDIIFFATESLMSFGCISLWAISLTQTSVANANLLHNMTPLFTTLGGWLLLNQRFDNRFLVGMLIAILASSCIGFEDWFISTSNFTGDILALLSSVLYAGGFLTRESLRNKYSASTILLYSCFLRAVLALGLILMTEERFFPVTQSAWLSVLALGIIVQVFGHGLLTYSLKYVSSSFAAVCLLIDPLITALLGWIIFAEKLTPLNLVSLIGVLVGIYLAISAKGSLKSTAVEENVFEA</sequence>
<feature type="transmembrane region" description="Helical" evidence="6">
    <location>
        <begin position="194"/>
        <end position="213"/>
    </location>
</feature>
<feature type="domain" description="EamA" evidence="7">
    <location>
        <begin position="42"/>
        <end position="182"/>
    </location>
</feature>
<evidence type="ECO:0000256" key="1">
    <source>
        <dbReference type="ARBA" id="ARBA00004141"/>
    </source>
</evidence>
<dbReference type="InterPro" id="IPR000620">
    <property type="entry name" value="EamA_dom"/>
</dbReference>
<evidence type="ECO:0000313" key="9">
    <source>
        <dbReference type="Proteomes" id="UP000660380"/>
    </source>
</evidence>
<evidence type="ECO:0000256" key="6">
    <source>
        <dbReference type="SAM" id="Phobius"/>
    </source>
</evidence>
<dbReference type="RefSeq" id="WP_051503064.1">
    <property type="nucleotide sequence ID" value="NZ_JACJTA010000021.1"/>
</dbReference>
<evidence type="ECO:0000256" key="4">
    <source>
        <dbReference type="ARBA" id="ARBA00022989"/>
    </source>
</evidence>
<keyword evidence="3 6" id="KW-0812">Transmembrane</keyword>
<protein>
    <submittedName>
        <fullName evidence="8">DMT family transporter</fullName>
    </submittedName>
</protein>
<feature type="transmembrane region" description="Helical" evidence="6">
    <location>
        <begin position="168"/>
        <end position="188"/>
    </location>
</feature>
<keyword evidence="5 6" id="KW-0472">Membrane</keyword>
<gene>
    <name evidence="8" type="ORF">H6G81_12180</name>
</gene>
<feature type="transmembrane region" description="Helical" evidence="6">
    <location>
        <begin position="113"/>
        <end position="131"/>
    </location>
</feature>
<reference evidence="8 9" key="1">
    <citation type="journal article" date="2020" name="ISME J.">
        <title>Comparative genomics reveals insights into cyanobacterial evolution and habitat adaptation.</title>
        <authorList>
            <person name="Chen M.Y."/>
            <person name="Teng W.K."/>
            <person name="Zhao L."/>
            <person name="Hu C.X."/>
            <person name="Zhou Y.K."/>
            <person name="Han B.P."/>
            <person name="Song L.R."/>
            <person name="Shu W.S."/>
        </authorList>
    </citation>
    <scope>NUCLEOTIDE SEQUENCE [LARGE SCALE GENOMIC DNA]</scope>
    <source>
        <strain evidence="8 9">FACHB-248</strain>
    </source>
</reference>
<dbReference type="PANTHER" id="PTHR32322:SF2">
    <property type="entry name" value="EAMA DOMAIN-CONTAINING PROTEIN"/>
    <property type="match status" value="1"/>
</dbReference>
<dbReference type="PANTHER" id="PTHR32322">
    <property type="entry name" value="INNER MEMBRANE TRANSPORTER"/>
    <property type="match status" value="1"/>
</dbReference>
<feature type="transmembrane region" description="Helical" evidence="6">
    <location>
        <begin position="225"/>
        <end position="244"/>
    </location>
</feature>
<proteinExistence type="inferred from homology"/>
<name>A0ABR8GPX2_9CYAN</name>
<keyword evidence="4 6" id="KW-1133">Transmembrane helix</keyword>
<comment type="caution">
    <text evidence="8">The sequence shown here is derived from an EMBL/GenBank/DDBJ whole genome shotgun (WGS) entry which is preliminary data.</text>
</comment>
<evidence type="ECO:0000256" key="3">
    <source>
        <dbReference type="ARBA" id="ARBA00022692"/>
    </source>
</evidence>
<dbReference type="InterPro" id="IPR037185">
    <property type="entry name" value="EmrE-like"/>
</dbReference>
<dbReference type="Gene3D" id="1.10.3730.20">
    <property type="match status" value="1"/>
</dbReference>